<dbReference type="EMBL" id="PQIB02000003">
    <property type="protein sequence ID" value="RLN29770.1"/>
    <property type="molecule type" value="Genomic_DNA"/>
</dbReference>
<organism evidence="1 2">
    <name type="scientific">Panicum miliaceum</name>
    <name type="common">Proso millet</name>
    <name type="synonym">Broomcorn millet</name>
    <dbReference type="NCBI Taxonomy" id="4540"/>
    <lineage>
        <taxon>Eukaryota</taxon>
        <taxon>Viridiplantae</taxon>
        <taxon>Streptophyta</taxon>
        <taxon>Embryophyta</taxon>
        <taxon>Tracheophyta</taxon>
        <taxon>Spermatophyta</taxon>
        <taxon>Magnoliopsida</taxon>
        <taxon>Liliopsida</taxon>
        <taxon>Poales</taxon>
        <taxon>Poaceae</taxon>
        <taxon>PACMAD clade</taxon>
        <taxon>Panicoideae</taxon>
        <taxon>Panicodae</taxon>
        <taxon>Paniceae</taxon>
        <taxon>Panicinae</taxon>
        <taxon>Panicum</taxon>
        <taxon>Panicum sect. Panicum</taxon>
    </lineage>
</organism>
<comment type="caution">
    <text evidence="1">The sequence shown here is derived from an EMBL/GenBank/DDBJ whole genome shotgun (WGS) entry which is preliminary data.</text>
</comment>
<reference evidence="2" key="1">
    <citation type="journal article" date="2019" name="Nat. Commun.">
        <title>The genome of broomcorn millet.</title>
        <authorList>
            <person name="Zou C."/>
            <person name="Miki D."/>
            <person name="Li D."/>
            <person name="Tang Q."/>
            <person name="Xiao L."/>
            <person name="Rajput S."/>
            <person name="Deng P."/>
            <person name="Jia W."/>
            <person name="Huang R."/>
            <person name="Zhang M."/>
            <person name="Sun Y."/>
            <person name="Hu J."/>
            <person name="Fu X."/>
            <person name="Schnable P.S."/>
            <person name="Li F."/>
            <person name="Zhang H."/>
            <person name="Feng B."/>
            <person name="Zhu X."/>
            <person name="Liu R."/>
            <person name="Schnable J.C."/>
            <person name="Zhu J.-K."/>
            <person name="Zhang H."/>
        </authorList>
    </citation>
    <scope>NUCLEOTIDE SEQUENCE [LARGE SCALE GENOMIC DNA]</scope>
</reference>
<proteinExistence type="predicted"/>
<dbReference type="AlphaFoldDB" id="A0A3L6SZ56"/>
<accession>A0A3L6SZ56</accession>
<sequence>MERPAGGGAWQIVQAGKAYAGRPFSHYPRAVGLAESSLLRDARGVLVGCQSARAKSR</sequence>
<evidence type="ECO:0000313" key="2">
    <source>
        <dbReference type="Proteomes" id="UP000275267"/>
    </source>
</evidence>
<keyword evidence="2" id="KW-1185">Reference proteome</keyword>
<protein>
    <submittedName>
        <fullName evidence="1">Uncharacterized protein</fullName>
    </submittedName>
</protein>
<name>A0A3L6SZ56_PANMI</name>
<dbReference type="Proteomes" id="UP000275267">
    <property type="component" value="Unassembled WGS sequence"/>
</dbReference>
<gene>
    <name evidence="1" type="ORF">C2845_PM05G12560</name>
</gene>
<evidence type="ECO:0000313" key="1">
    <source>
        <dbReference type="EMBL" id="RLN29770.1"/>
    </source>
</evidence>